<comment type="caution">
    <text evidence="3">The sequence shown here is derived from an EMBL/GenBank/DDBJ whole genome shotgun (WGS) entry which is preliminary data.</text>
</comment>
<dbReference type="SUPFAM" id="SSF64182">
    <property type="entry name" value="DHH phosphoesterases"/>
    <property type="match status" value="1"/>
</dbReference>
<dbReference type="InterPro" id="IPR038763">
    <property type="entry name" value="DHH_sf"/>
</dbReference>
<dbReference type="Proteomes" id="UP000633619">
    <property type="component" value="Unassembled WGS sequence"/>
</dbReference>
<dbReference type="EMBL" id="JAECVW010000014">
    <property type="protein sequence ID" value="MBH8596366.1"/>
    <property type="molecule type" value="Genomic_DNA"/>
</dbReference>
<dbReference type="Gene3D" id="3.10.310.30">
    <property type="match status" value="1"/>
</dbReference>
<evidence type="ECO:0000259" key="2">
    <source>
        <dbReference type="Pfam" id="PF02272"/>
    </source>
</evidence>
<keyword evidence="4" id="KW-1185">Reference proteome</keyword>
<dbReference type="RefSeq" id="WP_181733025.1">
    <property type="nucleotide sequence ID" value="NZ_JACEIR010000016.1"/>
</dbReference>
<evidence type="ECO:0000313" key="3">
    <source>
        <dbReference type="EMBL" id="MBH8596366.1"/>
    </source>
</evidence>
<feature type="domain" description="DDH" evidence="1">
    <location>
        <begin position="16"/>
        <end position="156"/>
    </location>
</feature>
<evidence type="ECO:0000313" key="4">
    <source>
        <dbReference type="Proteomes" id="UP000633619"/>
    </source>
</evidence>
<dbReference type="Pfam" id="PF02272">
    <property type="entry name" value="DHHA1"/>
    <property type="match status" value="1"/>
</dbReference>
<dbReference type="InterPro" id="IPR003156">
    <property type="entry name" value="DHHA1_dom"/>
</dbReference>
<dbReference type="AlphaFoldDB" id="A0A8I1AEG9"/>
<evidence type="ECO:0000259" key="1">
    <source>
        <dbReference type="Pfam" id="PF01368"/>
    </source>
</evidence>
<dbReference type="Pfam" id="PF01368">
    <property type="entry name" value="DHH"/>
    <property type="match status" value="1"/>
</dbReference>
<proteinExistence type="predicted"/>
<dbReference type="InterPro" id="IPR051319">
    <property type="entry name" value="Oligoribo/pAp-PDE_c-di-AMP_PDE"/>
</dbReference>
<accession>A0A8I1AEG9</accession>
<name>A0A8I1AEG9_THEIN</name>
<dbReference type="GO" id="GO:0003676">
    <property type="term" value="F:nucleic acid binding"/>
    <property type="evidence" value="ECO:0007669"/>
    <property type="project" value="InterPro"/>
</dbReference>
<reference evidence="3 4" key="1">
    <citation type="submission" date="2020-12" db="EMBL/GenBank/DDBJ databases">
        <title>WGS of Thermoactinomyces spp.</title>
        <authorList>
            <person name="Cheng K."/>
        </authorList>
    </citation>
    <scope>NUCLEOTIDE SEQUENCE [LARGE SCALE GENOMIC DNA]</scope>
    <source>
        <strain evidence="4">CICC 10671\DSM 43846</strain>
    </source>
</reference>
<dbReference type="PANTHER" id="PTHR47618:SF1">
    <property type="entry name" value="BIFUNCTIONAL OLIGORIBONUCLEASE AND PAP PHOSPHATASE NRNA"/>
    <property type="match status" value="1"/>
</dbReference>
<gene>
    <name evidence="3" type="ORF">I8U20_13760</name>
</gene>
<sequence length="325" mass="35898">MSRFDELLAFLEKADQILVVSHLHPDGDAISSTLAMGYLLKQSGKQVTMVNENPVPRKFSFLPGVEEIQPVEQVSGTFQYVIALDCADKERMGACRFLIRDDAVIVNLDHHATNDRFGDINIVVPEAAATVEIIFDWAEENHFPIGEPLAACLYTGLLTDTGGFRYSNTSPKVLRQAARLVETGIEAHKIADRALETVTMEQLKLLQGALSTLQKSDDGLIAWMFLSKEEMEKVAVSHEALDGIVNYARNIYGVDVGILYREENDGTVKVSFRSREQVDVGQVAKAFGGGGHARAAGCSMRGTLREVHERVFKAVQSRLKQECEV</sequence>
<feature type="domain" description="DHHA1" evidence="2">
    <location>
        <begin position="237"/>
        <end position="320"/>
    </location>
</feature>
<dbReference type="InterPro" id="IPR001667">
    <property type="entry name" value="DDH_dom"/>
</dbReference>
<organism evidence="3 4">
    <name type="scientific">Thermoactinomyces intermedius</name>
    <dbReference type="NCBI Taxonomy" id="2024"/>
    <lineage>
        <taxon>Bacteria</taxon>
        <taxon>Bacillati</taxon>
        <taxon>Bacillota</taxon>
        <taxon>Bacilli</taxon>
        <taxon>Bacillales</taxon>
        <taxon>Thermoactinomycetaceae</taxon>
        <taxon>Thermoactinomyces</taxon>
    </lineage>
</organism>
<protein>
    <submittedName>
        <fullName evidence="3">Bifunctional oligoribonuclease/PAP phosphatase NrnA</fullName>
    </submittedName>
</protein>
<dbReference type="Gene3D" id="3.90.1640.10">
    <property type="entry name" value="inorganic pyrophosphatase (n-terminal core)"/>
    <property type="match status" value="1"/>
</dbReference>
<dbReference type="PANTHER" id="PTHR47618">
    <property type="entry name" value="BIFUNCTIONAL OLIGORIBONUCLEASE AND PAP PHOSPHATASE NRNA"/>
    <property type="match status" value="1"/>
</dbReference>